<evidence type="ECO:0000256" key="1">
    <source>
        <dbReference type="SAM" id="MobiDB-lite"/>
    </source>
</evidence>
<keyword evidence="3" id="KW-1185">Reference proteome</keyword>
<reference evidence="2" key="1">
    <citation type="submission" date="2021-04" db="EMBL/GenBank/DDBJ databases">
        <title>Genome based classification of Actinospica acidithermotolerans sp. nov., an actinobacterium isolated from an Indonesian hot spring.</title>
        <authorList>
            <person name="Kusuma A.B."/>
            <person name="Putra K.E."/>
            <person name="Nafisah S."/>
            <person name="Loh J."/>
            <person name="Nouioui I."/>
            <person name="Goodfellow M."/>
        </authorList>
    </citation>
    <scope>NUCLEOTIDE SEQUENCE</scope>
    <source>
        <strain evidence="2">DSM 45618</strain>
    </source>
</reference>
<comment type="caution">
    <text evidence="2">The sequence shown here is derived from an EMBL/GenBank/DDBJ whole genome shotgun (WGS) entry which is preliminary data.</text>
</comment>
<accession>A0A8J7WV08</accession>
<dbReference type="EMBL" id="JAGSXH010000138">
    <property type="protein sequence ID" value="MBS2966315.1"/>
    <property type="molecule type" value="Genomic_DNA"/>
</dbReference>
<proteinExistence type="predicted"/>
<feature type="compositionally biased region" description="Polar residues" evidence="1">
    <location>
        <begin position="72"/>
        <end position="88"/>
    </location>
</feature>
<feature type="region of interest" description="Disordered" evidence="1">
    <location>
        <begin position="63"/>
        <end position="88"/>
    </location>
</feature>
<dbReference type="AlphaFoldDB" id="A0A8J7WV08"/>
<protein>
    <submittedName>
        <fullName evidence="2">Uncharacterized protein</fullName>
    </submittedName>
</protein>
<sequence>MQLLIRAGARNTGRARAFRVDTPLGASQLEALGGLEDLNDSDCVTITIEPGDDGSMNIRVDPDAPQPDLSGLGNTDNWWFANGHTTPR</sequence>
<gene>
    <name evidence="2" type="ORF">KGA66_24935</name>
</gene>
<organism evidence="2 3">
    <name type="scientific">Actinocrinis puniceicyclus</name>
    <dbReference type="NCBI Taxonomy" id="977794"/>
    <lineage>
        <taxon>Bacteria</taxon>
        <taxon>Bacillati</taxon>
        <taxon>Actinomycetota</taxon>
        <taxon>Actinomycetes</taxon>
        <taxon>Catenulisporales</taxon>
        <taxon>Actinospicaceae</taxon>
        <taxon>Actinocrinis</taxon>
    </lineage>
</organism>
<dbReference type="RefSeq" id="WP_211471268.1">
    <property type="nucleotide sequence ID" value="NZ_JAGSXH010000138.1"/>
</dbReference>
<evidence type="ECO:0000313" key="3">
    <source>
        <dbReference type="Proteomes" id="UP000677913"/>
    </source>
</evidence>
<evidence type="ECO:0000313" key="2">
    <source>
        <dbReference type="EMBL" id="MBS2966315.1"/>
    </source>
</evidence>
<name>A0A8J7WV08_9ACTN</name>
<dbReference type="Proteomes" id="UP000677913">
    <property type="component" value="Unassembled WGS sequence"/>
</dbReference>